<proteinExistence type="predicted"/>
<dbReference type="EMBL" id="JAHQIW010005984">
    <property type="protein sequence ID" value="KAJ1367691.1"/>
    <property type="molecule type" value="Genomic_DNA"/>
</dbReference>
<keyword evidence="2" id="KW-1185">Reference proteome</keyword>
<organism evidence="1 2">
    <name type="scientific">Parelaphostrongylus tenuis</name>
    <name type="common">Meningeal worm</name>
    <dbReference type="NCBI Taxonomy" id="148309"/>
    <lineage>
        <taxon>Eukaryota</taxon>
        <taxon>Metazoa</taxon>
        <taxon>Ecdysozoa</taxon>
        <taxon>Nematoda</taxon>
        <taxon>Chromadorea</taxon>
        <taxon>Rhabditida</taxon>
        <taxon>Rhabditina</taxon>
        <taxon>Rhabditomorpha</taxon>
        <taxon>Strongyloidea</taxon>
        <taxon>Metastrongylidae</taxon>
        <taxon>Parelaphostrongylus</taxon>
    </lineage>
</organism>
<sequence>MAEVQRTGINVLMKHIGSQKGSIDLFRYSHCTELKQEIEQLMEEFVPTWIRSSPVEETNATDAMVIVRNRTHLERATTANCLVVTSVSITLYYAKQGTQANHRLLIVSAIYDMNLEAVHVVPNSTIALRFSTQFKDVTPIFSEQCQFLLVMFAIFQEESGAGLSRLWRLATPLAKETIL</sequence>
<accession>A0AAD5R1G2</accession>
<gene>
    <name evidence="1" type="ORF">KIN20_028650</name>
</gene>
<protein>
    <submittedName>
        <fullName evidence="1">Uncharacterized protein</fullName>
    </submittedName>
</protein>
<name>A0AAD5R1G2_PARTN</name>
<evidence type="ECO:0000313" key="1">
    <source>
        <dbReference type="EMBL" id="KAJ1367691.1"/>
    </source>
</evidence>
<evidence type="ECO:0000313" key="2">
    <source>
        <dbReference type="Proteomes" id="UP001196413"/>
    </source>
</evidence>
<reference evidence="1" key="1">
    <citation type="submission" date="2021-06" db="EMBL/GenBank/DDBJ databases">
        <title>Parelaphostrongylus tenuis whole genome reference sequence.</title>
        <authorList>
            <person name="Garwood T.J."/>
            <person name="Larsen P.A."/>
            <person name="Fountain-Jones N.M."/>
            <person name="Garbe J.R."/>
            <person name="Macchietto M.G."/>
            <person name="Kania S.A."/>
            <person name="Gerhold R.W."/>
            <person name="Richards J.E."/>
            <person name="Wolf T.M."/>
        </authorList>
    </citation>
    <scope>NUCLEOTIDE SEQUENCE</scope>
    <source>
        <strain evidence="1">MNPRO001-30</strain>
        <tissue evidence="1">Meninges</tissue>
    </source>
</reference>
<comment type="caution">
    <text evidence="1">The sequence shown here is derived from an EMBL/GenBank/DDBJ whole genome shotgun (WGS) entry which is preliminary data.</text>
</comment>
<dbReference type="AlphaFoldDB" id="A0AAD5R1G2"/>
<dbReference type="Proteomes" id="UP001196413">
    <property type="component" value="Unassembled WGS sequence"/>
</dbReference>